<comment type="caution">
    <text evidence="5">The sequence shown here is derived from an EMBL/GenBank/DDBJ whole genome shotgun (WGS) entry which is preliminary data.</text>
</comment>
<feature type="domain" description="N-acetyltransferase" evidence="4">
    <location>
        <begin position="12"/>
        <end position="159"/>
    </location>
</feature>
<keyword evidence="2" id="KW-0012">Acyltransferase</keyword>
<dbReference type="InterPro" id="IPR000182">
    <property type="entry name" value="GNAT_dom"/>
</dbReference>
<proteinExistence type="inferred from homology"/>
<evidence type="ECO:0000256" key="3">
    <source>
        <dbReference type="ARBA" id="ARBA00038502"/>
    </source>
</evidence>
<keyword evidence="1" id="KW-0808">Transferase</keyword>
<evidence type="ECO:0000259" key="4">
    <source>
        <dbReference type="Pfam" id="PF13302"/>
    </source>
</evidence>
<evidence type="ECO:0000256" key="1">
    <source>
        <dbReference type="ARBA" id="ARBA00022679"/>
    </source>
</evidence>
<sequence>MCAAPLQLSTDRLELVATDPSLAEAVADFYLRNAAHFARWDPPLPPDHASVQRVRESLTEGEAAFEQGRSLRWWLKPRAKPAWVIGSVHLSSIVRGPFQSCTLGYALDVQHTGRGLMHEALSAVIAEAFAPAINLHRIQAAVRPENAPSLGVVQRLGFVEEGLARDYLYIDGAWRDHRIFTLLNPHFARPQSWPRSLG</sequence>
<evidence type="ECO:0000313" key="6">
    <source>
        <dbReference type="Proteomes" id="UP000737171"/>
    </source>
</evidence>
<dbReference type="EMBL" id="JABRWJ010000007">
    <property type="protein sequence ID" value="NRF70095.1"/>
    <property type="molecule type" value="Genomic_DNA"/>
</dbReference>
<accession>A0ABX2EN31</accession>
<protein>
    <submittedName>
        <fullName evidence="5">GNAT family N-acetyltransferase</fullName>
    </submittedName>
</protein>
<dbReference type="RefSeq" id="WP_173128308.1">
    <property type="nucleotide sequence ID" value="NZ_JABRWJ010000007.1"/>
</dbReference>
<dbReference type="Gene3D" id="3.40.630.30">
    <property type="match status" value="1"/>
</dbReference>
<reference evidence="5 6" key="1">
    <citation type="submission" date="2020-05" db="EMBL/GenBank/DDBJ databases">
        <title>Aquincola sp. isolate from soil.</title>
        <authorList>
            <person name="Han J."/>
            <person name="Kim D.-U."/>
        </authorList>
    </citation>
    <scope>NUCLEOTIDE SEQUENCE [LARGE SCALE GENOMIC DNA]</scope>
    <source>
        <strain evidence="5 6">S2</strain>
    </source>
</reference>
<organism evidence="5 6">
    <name type="scientific">Pseudaquabacterium terrae</name>
    <dbReference type="NCBI Taxonomy" id="2732868"/>
    <lineage>
        <taxon>Bacteria</taxon>
        <taxon>Pseudomonadati</taxon>
        <taxon>Pseudomonadota</taxon>
        <taxon>Betaproteobacteria</taxon>
        <taxon>Burkholderiales</taxon>
        <taxon>Sphaerotilaceae</taxon>
        <taxon>Pseudaquabacterium</taxon>
    </lineage>
</organism>
<dbReference type="SUPFAM" id="SSF55729">
    <property type="entry name" value="Acyl-CoA N-acyltransferases (Nat)"/>
    <property type="match status" value="1"/>
</dbReference>
<gene>
    <name evidence="5" type="ORF">HLB44_24110</name>
</gene>
<dbReference type="InterPro" id="IPR016181">
    <property type="entry name" value="Acyl_CoA_acyltransferase"/>
</dbReference>
<dbReference type="PANTHER" id="PTHR43792:SF8">
    <property type="entry name" value="[RIBOSOMAL PROTEIN US5]-ALANINE N-ACETYLTRANSFERASE"/>
    <property type="match status" value="1"/>
</dbReference>
<dbReference type="Proteomes" id="UP000737171">
    <property type="component" value="Unassembled WGS sequence"/>
</dbReference>
<keyword evidence="6" id="KW-1185">Reference proteome</keyword>
<dbReference type="InterPro" id="IPR051531">
    <property type="entry name" value="N-acetyltransferase"/>
</dbReference>
<comment type="similarity">
    <text evidence="3">Belongs to the acetyltransferase family. RimJ subfamily.</text>
</comment>
<evidence type="ECO:0000313" key="5">
    <source>
        <dbReference type="EMBL" id="NRF70095.1"/>
    </source>
</evidence>
<dbReference type="Pfam" id="PF13302">
    <property type="entry name" value="Acetyltransf_3"/>
    <property type="match status" value="1"/>
</dbReference>
<evidence type="ECO:0000256" key="2">
    <source>
        <dbReference type="ARBA" id="ARBA00023315"/>
    </source>
</evidence>
<name>A0ABX2EN31_9BURK</name>
<dbReference type="PANTHER" id="PTHR43792">
    <property type="entry name" value="GNAT FAMILY, PUTATIVE (AFU_ORTHOLOGUE AFUA_3G00765)-RELATED-RELATED"/>
    <property type="match status" value="1"/>
</dbReference>